<dbReference type="EMBL" id="JANIIC010000030">
    <property type="protein sequence ID" value="MCQ8832178.1"/>
    <property type="molecule type" value="Genomic_DNA"/>
</dbReference>
<keyword evidence="3" id="KW-1185">Reference proteome</keyword>
<organism evidence="2 3">
    <name type="scientific">Streptomyces malaysiensis subsp. samsunensis</name>
    <dbReference type="NCBI Taxonomy" id="459658"/>
    <lineage>
        <taxon>Bacteria</taxon>
        <taxon>Bacillati</taxon>
        <taxon>Actinomycetota</taxon>
        <taxon>Actinomycetes</taxon>
        <taxon>Kitasatosporales</taxon>
        <taxon>Streptomycetaceae</taxon>
        <taxon>Streptomyces</taxon>
        <taxon>Streptomyces violaceusniger group</taxon>
    </lineage>
</organism>
<dbReference type="Gene3D" id="3.30.70.100">
    <property type="match status" value="1"/>
</dbReference>
<proteinExistence type="predicted"/>
<evidence type="ECO:0000313" key="3">
    <source>
        <dbReference type="Proteomes" id="UP001142400"/>
    </source>
</evidence>
<protein>
    <recommendedName>
        <fullName evidence="4">ABM domain-containing protein</fullName>
    </recommendedName>
</protein>
<name>A0A9X2LZ47_STRMQ</name>
<evidence type="ECO:0000256" key="1">
    <source>
        <dbReference type="SAM" id="MobiDB-lite"/>
    </source>
</evidence>
<comment type="caution">
    <text evidence="2">The sequence shown here is derived from an EMBL/GenBank/DDBJ whole genome shotgun (WGS) entry which is preliminary data.</text>
</comment>
<gene>
    <name evidence="2" type="ORF">NQU54_24695</name>
</gene>
<dbReference type="InterPro" id="IPR011008">
    <property type="entry name" value="Dimeric_a/b-barrel"/>
</dbReference>
<reference evidence="2" key="1">
    <citation type="submission" date="2022-06" db="EMBL/GenBank/DDBJ databases">
        <title>WGS of actinobacteria.</title>
        <authorList>
            <person name="Thawai C."/>
        </authorList>
    </citation>
    <scope>NUCLEOTIDE SEQUENCE</scope>
    <source>
        <strain evidence="2">DSM 42010</strain>
    </source>
</reference>
<dbReference type="AlphaFoldDB" id="A0A9X2LZ47"/>
<evidence type="ECO:0000313" key="2">
    <source>
        <dbReference type="EMBL" id="MCQ8832178.1"/>
    </source>
</evidence>
<dbReference type="Proteomes" id="UP001142400">
    <property type="component" value="Unassembled WGS sequence"/>
</dbReference>
<dbReference type="RefSeq" id="WP_257633031.1">
    <property type="nucleotide sequence ID" value="NZ_JANIIC010000030.1"/>
</dbReference>
<accession>A0A9X2LZ47</accession>
<feature type="region of interest" description="Disordered" evidence="1">
    <location>
        <begin position="1"/>
        <end position="24"/>
    </location>
</feature>
<sequence>MLTTAEQRGSSPTQRERNRLIDSPPEGFRSATFYLDVTHPMIYEHVVWETEEHFAAAQQHPSFVQHLSKVSALATATWTSLRAAPE</sequence>
<feature type="compositionally biased region" description="Polar residues" evidence="1">
    <location>
        <begin position="1"/>
        <end position="13"/>
    </location>
</feature>
<evidence type="ECO:0008006" key="4">
    <source>
        <dbReference type="Google" id="ProtNLM"/>
    </source>
</evidence>
<dbReference type="SUPFAM" id="SSF54909">
    <property type="entry name" value="Dimeric alpha+beta barrel"/>
    <property type="match status" value="1"/>
</dbReference>